<keyword evidence="5" id="KW-0378">Hydrolase</keyword>
<dbReference type="Proteomes" id="UP000633263">
    <property type="component" value="Unassembled WGS sequence"/>
</dbReference>
<dbReference type="EMBL" id="BMNN01000006">
    <property type="protein sequence ID" value="GGJ07000.1"/>
    <property type="molecule type" value="Genomic_DNA"/>
</dbReference>
<evidence type="ECO:0000256" key="3">
    <source>
        <dbReference type="ARBA" id="ARBA00022670"/>
    </source>
</evidence>
<feature type="domain" description="Peptidase M16 N-terminal" evidence="8">
    <location>
        <begin position="31"/>
        <end position="146"/>
    </location>
</feature>
<dbReference type="Gene3D" id="3.30.830.10">
    <property type="entry name" value="Metalloenzyme, LuxS/M16 peptidase-like"/>
    <property type="match status" value="3"/>
</dbReference>
<name>A0ABQ2CRW5_9GAMM</name>
<comment type="caution">
    <text evidence="10">The sequence shown here is derived from an EMBL/GenBank/DDBJ whole genome shotgun (WGS) entry which is preliminary data.</text>
</comment>
<dbReference type="Pfam" id="PF22456">
    <property type="entry name" value="PqqF-like_C_4"/>
    <property type="match status" value="1"/>
</dbReference>
<evidence type="ECO:0000259" key="8">
    <source>
        <dbReference type="Pfam" id="PF00675"/>
    </source>
</evidence>
<keyword evidence="4" id="KW-0479">Metal-binding</keyword>
<evidence type="ECO:0000259" key="9">
    <source>
        <dbReference type="Pfam" id="PF22456"/>
    </source>
</evidence>
<evidence type="ECO:0000313" key="11">
    <source>
        <dbReference type="Proteomes" id="UP000633263"/>
    </source>
</evidence>
<dbReference type="PANTHER" id="PTHR43690">
    <property type="entry name" value="NARDILYSIN"/>
    <property type="match status" value="1"/>
</dbReference>
<evidence type="ECO:0000256" key="4">
    <source>
        <dbReference type="ARBA" id="ARBA00022723"/>
    </source>
</evidence>
<evidence type="ECO:0000256" key="1">
    <source>
        <dbReference type="ARBA" id="ARBA00001947"/>
    </source>
</evidence>
<dbReference type="InterPro" id="IPR011249">
    <property type="entry name" value="Metalloenz_LuxS/M16"/>
</dbReference>
<dbReference type="PANTHER" id="PTHR43690:SF18">
    <property type="entry name" value="INSULIN-DEGRADING ENZYME-RELATED"/>
    <property type="match status" value="1"/>
</dbReference>
<dbReference type="InterPro" id="IPR050626">
    <property type="entry name" value="Peptidase_M16"/>
</dbReference>
<gene>
    <name evidence="10" type="ORF">GCM10009083_24980</name>
</gene>
<sequence length="869" mass="96427">MPKMQTLTLPRTPDDGRDYQLLRSPGGLLCLLVREPHADAAGCVFQFGVGSHDEPSEWPGLAHLLEHMLFMGSADHPQPGSFPQLVSQWSGRFNASTAPERTRYHFSVNPAGLEPCLAQLTDMLVAPLFAADAVEAERQVIDAEFHTRLADAALHEQAVLACVVQPDHPLSRFSAGNARSLAGEPRVLAQALRQFHVEHYRAGNGCLLMHAPQPMKELVALAQRAAERLPTGPAAQRTEAASLLAPQKLPGMLRWQSPGREQPHLLLFELEGVHTGEGQQAVRWLCEWLASPAPAGGLGWLRHRGLAAELRVDVQRYRNKRSLLRLEIEPLDRAEEPVGLLNALFSWLAALRATPSREWPQAARQQLEDQAFAAGPQGELLPWLASLGERLLHEPAEQILESIGRWAGLEEGTWRNLLDQLEPARLLLACSQQGEAGLPQRAPWTDTAYRYEPLHVPLAPTWNDSLNEADWPVWSPAMPEQAARTESDPIPGVREIPVPYRLAAAEGTGSETTRIAWCWPVEQLDRDQGERLQALWSLQLEPLNNWMSATGIRHLWSNSPGVISLELQGPSQSLPLGLVAALEALKAPDDEALQRLAEHRYQTVMKERDHALPAYRLLDELDALICRGTPHSAREAAATQPAGHPQIAWLYPAAWAAGERQPVAAALASLRVAHAFRWHPPAPRRLGQGTEAIEVGCRHADRAQILYCQGDSDSVADLAGWQLLHQHISASFFDQLRTRRQLGYWVVARYHEVAGVPGLILLVQSPSHDHEAISNAIDEWLASEHARLSALPFAQVQSQARRLADHLRTQVQSDAGRSELAWARALSLPYATVLEQCAALEQLTTEQWSQVREGWLEKPRRLHLLSRQI</sequence>
<evidence type="ECO:0000256" key="6">
    <source>
        <dbReference type="ARBA" id="ARBA00022833"/>
    </source>
</evidence>
<evidence type="ECO:0000256" key="5">
    <source>
        <dbReference type="ARBA" id="ARBA00022801"/>
    </source>
</evidence>
<evidence type="ECO:0000256" key="7">
    <source>
        <dbReference type="ARBA" id="ARBA00023049"/>
    </source>
</evidence>
<dbReference type="InterPro" id="IPR001431">
    <property type="entry name" value="Pept_M16_Zn_BS"/>
</dbReference>
<dbReference type="InterPro" id="IPR011765">
    <property type="entry name" value="Pept_M16_N"/>
</dbReference>
<evidence type="ECO:0000313" key="10">
    <source>
        <dbReference type="EMBL" id="GGJ07000.1"/>
    </source>
</evidence>
<protein>
    <submittedName>
        <fullName evidence="10">Uncharacterized protein</fullName>
    </submittedName>
</protein>
<feature type="domain" description="Coenzyme PQQ synthesis protein F-like C-terminal lobe" evidence="9">
    <location>
        <begin position="723"/>
        <end position="822"/>
    </location>
</feature>
<reference evidence="11" key="1">
    <citation type="journal article" date="2019" name="Int. J. Syst. Evol. Microbiol.">
        <title>The Global Catalogue of Microorganisms (GCM) 10K type strain sequencing project: providing services to taxonomists for standard genome sequencing and annotation.</title>
        <authorList>
            <consortium name="The Broad Institute Genomics Platform"/>
            <consortium name="The Broad Institute Genome Sequencing Center for Infectious Disease"/>
            <person name="Wu L."/>
            <person name="Ma J."/>
        </authorList>
    </citation>
    <scope>NUCLEOTIDE SEQUENCE [LARGE SCALE GENOMIC DNA]</scope>
    <source>
        <strain evidence="11">JCM 11590</strain>
    </source>
</reference>
<accession>A0ABQ2CRW5</accession>
<keyword evidence="6" id="KW-0862">Zinc</keyword>
<comment type="similarity">
    <text evidence="2">Belongs to the peptidase M16 family.</text>
</comment>
<keyword evidence="11" id="KW-1185">Reference proteome</keyword>
<dbReference type="InterPro" id="IPR054734">
    <property type="entry name" value="PqqF-like_C_4"/>
</dbReference>
<dbReference type="Pfam" id="PF00675">
    <property type="entry name" value="Peptidase_M16"/>
    <property type="match status" value="1"/>
</dbReference>
<keyword evidence="3" id="KW-0645">Protease</keyword>
<comment type="cofactor">
    <cofactor evidence="1">
        <name>Zn(2+)</name>
        <dbReference type="ChEBI" id="CHEBI:29105"/>
    </cofactor>
</comment>
<dbReference type="PROSITE" id="PS00143">
    <property type="entry name" value="INSULINASE"/>
    <property type="match status" value="1"/>
</dbReference>
<proteinExistence type="inferred from homology"/>
<organism evidence="10 11">
    <name type="scientific">Halopseudomonas pertucinogena</name>
    <dbReference type="NCBI Taxonomy" id="86175"/>
    <lineage>
        <taxon>Bacteria</taxon>
        <taxon>Pseudomonadati</taxon>
        <taxon>Pseudomonadota</taxon>
        <taxon>Gammaproteobacteria</taxon>
        <taxon>Pseudomonadales</taxon>
        <taxon>Pseudomonadaceae</taxon>
        <taxon>Halopseudomonas</taxon>
    </lineage>
</organism>
<keyword evidence="7" id="KW-0482">Metalloprotease</keyword>
<evidence type="ECO:0000256" key="2">
    <source>
        <dbReference type="ARBA" id="ARBA00007261"/>
    </source>
</evidence>
<dbReference type="SUPFAM" id="SSF63411">
    <property type="entry name" value="LuxS/MPP-like metallohydrolase"/>
    <property type="match status" value="3"/>
</dbReference>